<protein>
    <submittedName>
        <fullName evidence="1">Uncharacterized protein</fullName>
    </submittedName>
</protein>
<proteinExistence type="predicted"/>
<gene>
    <name evidence="1" type="ORF">ES724_11025</name>
</gene>
<dbReference type="OrthoDB" id="1446982at2"/>
<evidence type="ECO:0000313" key="2">
    <source>
        <dbReference type="Proteomes" id="UP000321367"/>
    </source>
</evidence>
<keyword evidence="2" id="KW-1185">Reference proteome</keyword>
<accession>A0A5C6ZT83</accession>
<reference evidence="1 2" key="1">
    <citation type="submission" date="2019-08" db="EMBL/GenBank/DDBJ databases">
        <title>Genome sequence of Gillisia hiemivivida IC154 (type strain).</title>
        <authorList>
            <person name="Bowman J.P."/>
        </authorList>
    </citation>
    <scope>NUCLEOTIDE SEQUENCE [LARGE SCALE GENOMIC DNA]</scope>
    <source>
        <strain evidence="1 2">IC154</strain>
    </source>
</reference>
<dbReference type="Proteomes" id="UP000321367">
    <property type="component" value="Unassembled WGS sequence"/>
</dbReference>
<dbReference type="EMBL" id="VORY01000013">
    <property type="protein sequence ID" value="TXD93137.1"/>
    <property type="molecule type" value="Genomic_DNA"/>
</dbReference>
<dbReference type="AlphaFoldDB" id="A0A5C6ZT83"/>
<sequence>MFTLSAANLAPTKLANLSLVKFTLIVISIFSLSSCSVPGMLDSDNYGRNHNVYAVDFNPKDLNSITLYEMNEGDWADMGKIKNNPAAKFQITLEGDFLIVQANDESMDVPTYQTWLNYARQELGYTEDSEYDVFNTVEEGWIYEIDLKKFPLIEGNMHRLLMYERK</sequence>
<evidence type="ECO:0000313" key="1">
    <source>
        <dbReference type="EMBL" id="TXD93137.1"/>
    </source>
</evidence>
<dbReference type="RefSeq" id="WP_146932969.1">
    <property type="nucleotide sequence ID" value="NZ_CBCSHZ010000032.1"/>
</dbReference>
<name>A0A5C6ZT83_9FLAO</name>
<comment type="caution">
    <text evidence="1">The sequence shown here is derived from an EMBL/GenBank/DDBJ whole genome shotgun (WGS) entry which is preliminary data.</text>
</comment>
<organism evidence="1 2">
    <name type="scientific">Gillisia hiemivivida</name>
    <dbReference type="NCBI Taxonomy" id="291190"/>
    <lineage>
        <taxon>Bacteria</taxon>
        <taxon>Pseudomonadati</taxon>
        <taxon>Bacteroidota</taxon>
        <taxon>Flavobacteriia</taxon>
        <taxon>Flavobacteriales</taxon>
        <taxon>Flavobacteriaceae</taxon>
        <taxon>Gillisia</taxon>
    </lineage>
</organism>